<dbReference type="OrthoDB" id="678195at2"/>
<evidence type="ECO:0000313" key="1">
    <source>
        <dbReference type="EMBL" id="SEA29372.1"/>
    </source>
</evidence>
<dbReference type="EMBL" id="FNRL01000005">
    <property type="protein sequence ID" value="SEA29372.1"/>
    <property type="molecule type" value="Genomic_DNA"/>
</dbReference>
<dbReference type="AlphaFoldDB" id="A0A1H4A1H5"/>
<dbReference type="RefSeq" id="WP_139169990.1">
    <property type="nucleotide sequence ID" value="NZ_BKAT01000013.1"/>
</dbReference>
<gene>
    <name evidence="1" type="ORF">SAMN05660909_01394</name>
</gene>
<proteinExistence type="predicted"/>
<evidence type="ECO:0000313" key="2">
    <source>
        <dbReference type="Proteomes" id="UP000199656"/>
    </source>
</evidence>
<dbReference type="Proteomes" id="UP000199656">
    <property type="component" value="Unassembled WGS sequence"/>
</dbReference>
<organism evidence="1 2">
    <name type="scientific">Chitinophaga terrae</name>
    <name type="common">ex Kim and Jung 2007</name>
    <dbReference type="NCBI Taxonomy" id="408074"/>
    <lineage>
        <taxon>Bacteria</taxon>
        <taxon>Pseudomonadati</taxon>
        <taxon>Bacteroidota</taxon>
        <taxon>Chitinophagia</taxon>
        <taxon>Chitinophagales</taxon>
        <taxon>Chitinophagaceae</taxon>
        <taxon>Chitinophaga</taxon>
    </lineage>
</organism>
<keyword evidence="2" id="KW-1185">Reference proteome</keyword>
<dbReference type="STRING" id="408074.SAMN05660909_01394"/>
<name>A0A1H4A1H5_9BACT</name>
<reference evidence="2" key="1">
    <citation type="submission" date="2016-10" db="EMBL/GenBank/DDBJ databases">
        <authorList>
            <person name="Varghese N."/>
            <person name="Submissions S."/>
        </authorList>
    </citation>
    <scope>NUCLEOTIDE SEQUENCE [LARGE SCALE GENOMIC DNA]</scope>
    <source>
        <strain evidence="2">DSM 23920</strain>
    </source>
</reference>
<sequence length="164" mass="18999">MEQPLALLTEALLKAMLENGFTLFVRQSYPAGRNSNDEHIKEALLVTPYTNIGEANLHFQHIRFDKRKYIYQTHHAEEVEKLYHAARQPAGYKIYIAVIQDSTTAIIQQLLPMIHKYVVQRTKWGETALGRVRAGLLLQYGELYVTLHYVHQEIRVPLSELDNL</sequence>
<protein>
    <submittedName>
        <fullName evidence="1">Uncharacterized protein</fullName>
    </submittedName>
</protein>
<accession>A0A1H4A1H5</accession>